<accession>A0A2A8CTF3</accession>
<evidence type="ECO:0000313" key="2">
    <source>
        <dbReference type="EMBL" id="PEN10963.1"/>
    </source>
</evidence>
<protein>
    <recommendedName>
        <fullName evidence="1">TPM domain-containing protein</fullName>
    </recommendedName>
</protein>
<proteinExistence type="predicted"/>
<dbReference type="AlphaFoldDB" id="A0A2A8CTF3"/>
<dbReference type="EMBL" id="PDEQ01000013">
    <property type="protein sequence ID" value="PEN10963.1"/>
    <property type="molecule type" value="Genomic_DNA"/>
</dbReference>
<feature type="domain" description="TPM" evidence="1">
    <location>
        <begin position="41"/>
        <end position="162"/>
    </location>
</feature>
<reference evidence="2 3" key="1">
    <citation type="submission" date="2017-10" db="EMBL/GenBank/DDBJ databases">
        <title>Draft genome of Longibacter Salinarum.</title>
        <authorList>
            <person name="Goh K.M."/>
            <person name="Shamsir M.S."/>
            <person name="Lim S.W."/>
        </authorList>
    </citation>
    <scope>NUCLEOTIDE SEQUENCE [LARGE SCALE GENOMIC DNA]</scope>
    <source>
        <strain evidence="2 3">KCTC 52045</strain>
    </source>
</reference>
<comment type="caution">
    <text evidence="2">The sequence shown here is derived from an EMBL/GenBank/DDBJ whole genome shotgun (WGS) entry which is preliminary data.</text>
</comment>
<evidence type="ECO:0000259" key="1">
    <source>
        <dbReference type="Pfam" id="PF04536"/>
    </source>
</evidence>
<gene>
    <name evidence="2" type="ORF">CRI94_17100</name>
</gene>
<keyword evidence="3" id="KW-1185">Reference proteome</keyword>
<dbReference type="Proteomes" id="UP000220102">
    <property type="component" value="Unassembled WGS sequence"/>
</dbReference>
<evidence type="ECO:0000313" key="3">
    <source>
        <dbReference type="Proteomes" id="UP000220102"/>
    </source>
</evidence>
<sequence>MDVVLRTFRAFGLLLLLVAWVSSAPALGQRFDIPARPSSPVLDQADLLSGSEEQQLAQKLRTYETETSTAVVVVTLPSLQGAPIAEYTVELGREWGVGQGGLDNGAVVLISRDDRRMFIATGYGLEGSIPDAVASDLVRNVMRPAFRKGNFYEGIDRATSSLMLAARGEYTATERPSSSREDGGDSETLIFIVFIILYFVLTSKRRGSGGDGGRRRRRGNVFIWGSPGGFGGGGGGGDGFGGGGFGGFGGGSFGGGGAGGSW</sequence>
<dbReference type="InterPro" id="IPR007621">
    <property type="entry name" value="TPM_dom"/>
</dbReference>
<dbReference type="Pfam" id="PF04536">
    <property type="entry name" value="TPM_phosphatase"/>
    <property type="match status" value="1"/>
</dbReference>
<dbReference type="PANTHER" id="PTHR30373:SF2">
    <property type="entry name" value="UPF0603 PROTEIN YGCG"/>
    <property type="match status" value="1"/>
</dbReference>
<dbReference type="Gene3D" id="3.10.310.50">
    <property type="match status" value="1"/>
</dbReference>
<organism evidence="2 3">
    <name type="scientific">Longibacter salinarum</name>
    <dbReference type="NCBI Taxonomy" id="1850348"/>
    <lineage>
        <taxon>Bacteria</taxon>
        <taxon>Pseudomonadati</taxon>
        <taxon>Rhodothermota</taxon>
        <taxon>Rhodothermia</taxon>
        <taxon>Rhodothermales</taxon>
        <taxon>Salisaetaceae</taxon>
        <taxon>Longibacter</taxon>
    </lineage>
</organism>
<dbReference type="PANTHER" id="PTHR30373">
    <property type="entry name" value="UPF0603 PROTEIN YGCG"/>
    <property type="match status" value="1"/>
</dbReference>
<name>A0A2A8CTF3_9BACT</name>